<sequence>MNARPSGLYHSPGFTGSVPGPLREGESALVDRIRYDEATYFELKLGEAESRLELWDEPDGRRLAGSRTAARAVAGLRSINDKNCVNMLYKNAPVFALATEVVPVIDVYSFVTEPYYKRPCTKDCNQLYLTRPKDIQMQSARHCPMIRSDLLSVGSHERPRCGS</sequence>
<evidence type="ECO:0000256" key="1">
    <source>
        <dbReference type="SAM" id="MobiDB-lite"/>
    </source>
</evidence>
<reference evidence="2 3" key="1">
    <citation type="journal article" date="2019" name="Commun. Biol.">
        <title>The bagworm genome reveals a unique fibroin gene that provides high tensile strength.</title>
        <authorList>
            <person name="Kono N."/>
            <person name="Nakamura H."/>
            <person name="Ohtoshi R."/>
            <person name="Tomita M."/>
            <person name="Numata K."/>
            <person name="Arakawa K."/>
        </authorList>
    </citation>
    <scope>NUCLEOTIDE SEQUENCE [LARGE SCALE GENOMIC DNA]</scope>
</reference>
<evidence type="ECO:0000313" key="3">
    <source>
        <dbReference type="Proteomes" id="UP000299102"/>
    </source>
</evidence>
<protein>
    <submittedName>
        <fullName evidence="2">Uncharacterized protein</fullName>
    </submittedName>
</protein>
<name>A0A4C1W6W2_EUMVA</name>
<proteinExistence type="predicted"/>
<gene>
    <name evidence="2" type="ORF">EVAR_87007_1</name>
</gene>
<keyword evidence="3" id="KW-1185">Reference proteome</keyword>
<evidence type="ECO:0000313" key="2">
    <source>
        <dbReference type="EMBL" id="GBP46753.1"/>
    </source>
</evidence>
<comment type="caution">
    <text evidence="2">The sequence shown here is derived from an EMBL/GenBank/DDBJ whole genome shotgun (WGS) entry which is preliminary data.</text>
</comment>
<feature type="region of interest" description="Disordered" evidence="1">
    <location>
        <begin position="1"/>
        <end position="20"/>
    </location>
</feature>
<dbReference type="Proteomes" id="UP000299102">
    <property type="component" value="Unassembled WGS sequence"/>
</dbReference>
<dbReference type="EMBL" id="BGZK01000488">
    <property type="protein sequence ID" value="GBP46753.1"/>
    <property type="molecule type" value="Genomic_DNA"/>
</dbReference>
<organism evidence="2 3">
    <name type="scientific">Eumeta variegata</name>
    <name type="common">Bagworm moth</name>
    <name type="synonym">Eumeta japonica</name>
    <dbReference type="NCBI Taxonomy" id="151549"/>
    <lineage>
        <taxon>Eukaryota</taxon>
        <taxon>Metazoa</taxon>
        <taxon>Ecdysozoa</taxon>
        <taxon>Arthropoda</taxon>
        <taxon>Hexapoda</taxon>
        <taxon>Insecta</taxon>
        <taxon>Pterygota</taxon>
        <taxon>Neoptera</taxon>
        <taxon>Endopterygota</taxon>
        <taxon>Lepidoptera</taxon>
        <taxon>Glossata</taxon>
        <taxon>Ditrysia</taxon>
        <taxon>Tineoidea</taxon>
        <taxon>Psychidae</taxon>
        <taxon>Oiketicinae</taxon>
        <taxon>Eumeta</taxon>
    </lineage>
</organism>
<accession>A0A4C1W6W2</accession>
<dbReference type="AlphaFoldDB" id="A0A4C1W6W2"/>